<dbReference type="HOGENOM" id="CLU_2127074_0_0_1"/>
<name>F8NXN1_SERL9</name>
<dbReference type="GeneID" id="18811431"/>
<protein>
    <submittedName>
        <fullName evidence="1">Uncharacterized protein</fullName>
    </submittedName>
</protein>
<gene>
    <name evidence="1" type="ORF">SERLADRAFT_390354</name>
</gene>
<accession>F8NXN1</accession>
<dbReference type="AlphaFoldDB" id="F8NXN1"/>
<dbReference type="Gene3D" id="3.80.10.10">
    <property type="entry name" value="Ribonuclease Inhibitor"/>
    <property type="match status" value="1"/>
</dbReference>
<evidence type="ECO:0000313" key="1">
    <source>
        <dbReference type="EMBL" id="EGO24703.1"/>
    </source>
</evidence>
<dbReference type="Proteomes" id="UP000008064">
    <property type="component" value="Unassembled WGS sequence"/>
</dbReference>
<sequence length="114" mass="12311">MTIQVLDNMFGLAAVEYLIGSCPSLKHFDLIGCNKPQGAADGLACSIICNFVQSHSHLQSMRCGVLDEQAISKIAELASLKQFSLHISGPIFGGGLTLPTPNFRRLTWLRIVAP</sequence>
<proteinExistence type="predicted"/>
<dbReference type="InterPro" id="IPR032675">
    <property type="entry name" value="LRR_dom_sf"/>
</dbReference>
<dbReference type="KEGG" id="sla:SERLADRAFT_390354"/>
<organism>
    <name type="scientific">Serpula lacrymans var. lacrymans (strain S7.9)</name>
    <name type="common">Dry rot fungus</name>
    <dbReference type="NCBI Taxonomy" id="578457"/>
    <lineage>
        <taxon>Eukaryota</taxon>
        <taxon>Fungi</taxon>
        <taxon>Dikarya</taxon>
        <taxon>Basidiomycota</taxon>
        <taxon>Agaricomycotina</taxon>
        <taxon>Agaricomycetes</taxon>
        <taxon>Agaricomycetidae</taxon>
        <taxon>Boletales</taxon>
        <taxon>Coniophorineae</taxon>
        <taxon>Serpulaceae</taxon>
        <taxon>Serpula</taxon>
    </lineage>
</organism>
<dbReference type="EMBL" id="GL945434">
    <property type="protein sequence ID" value="EGO24703.1"/>
    <property type="molecule type" value="Genomic_DNA"/>
</dbReference>
<feature type="non-terminal residue" evidence="1">
    <location>
        <position position="114"/>
    </location>
</feature>
<reference evidence="1" key="1">
    <citation type="submission" date="2011-04" db="EMBL/GenBank/DDBJ databases">
        <title>Evolution of plant cell wall degrading machinery underlies the functional diversity of forest fungi.</title>
        <authorList>
            <consortium name="US DOE Joint Genome Institute (JGI-PGF)"/>
            <person name="Eastwood D.C."/>
            <person name="Floudas D."/>
            <person name="Binder M."/>
            <person name="Majcherczyk A."/>
            <person name="Schneider P."/>
            <person name="Aerts A."/>
            <person name="Asiegbu F.O."/>
            <person name="Baker S.E."/>
            <person name="Barry K."/>
            <person name="Bendiksby M."/>
            <person name="Blumentritt M."/>
            <person name="Coutinho P.M."/>
            <person name="Cullen D."/>
            <person name="Cullen D."/>
            <person name="Gathman A."/>
            <person name="Goodell B."/>
            <person name="Henrissat B."/>
            <person name="Ihrmark K."/>
            <person name="Kauserud H."/>
            <person name="Kohler A."/>
            <person name="LaButti K."/>
            <person name="Lapidus A."/>
            <person name="Lavin J.L."/>
            <person name="Lee Y.-H."/>
            <person name="Lindquist E."/>
            <person name="Lilly W."/>
            <person name="Lucas S."/>
            <person name="Morin E."/>
            <person name="Murat C."/>
            <person name="Oguiza J.A."/>
            <person name="Park J."/>
            <person name="Pisabarro A.G."/>
            <person name="Riley R."/>
            <person name="Rosling A."/>
            <person name="Salamov A."/>
            <person name="Schmidt O."/>
            <person name="Schmutz J."/>
            <person name="Skrede I."/>
            <person name="Stenlid J."/>
            <person name="Wiebenga A."/>
            <person name="Xie X."/>
            <person name="Kues U."/>
            <person name="Hibbett D.S."/>
            <person name="Hoffmeister D."/>
            <person name="Hogberg N."/>
            <person name="Martin F."/>
            <person name="Grigoriev I.V."/>
            <person name="Watkinson S.C."/>
        </authorList>
    </citation>
    <scope>NUCLEOTIDE SEQUENCE</scope>
    <source>
        <strain evidence="1">S7.9</strain>
    </source>
</reference>
<dbReference type="RefSeq" id="XP_007318722.1">
    <property type="nucleotide sequence ID" value="XM_007318660.1"/>
</dbReference>